<keyword evidence="6" id="KW-1185">Reference proteome</keyword>
<dbReference type="PROSITE" id="PS50125">
    <property type="entry name" value="GUANYLATE_CYCLASE_2"/>
    <property type="match status" value="1"/>
</dbReference>
<dbReference type="SUPFAM" id="SSF48452">
    <property type="entry name" value="TPR-like"/>
    <property type="match status" value="1"/>
</dbReference>
<dbReference type="Pfam" id="PF13191">
    <property type="entry name" value="AAA_16"/>
    <property type="match status" value="1"/>
</dbReference>
<dbReference type="CDD" id="cd07302">
    <property type="entry name" value="CHD"/>
    <property type="match status" value="1"/>
</dbReference>
<dbReference type="RefSeq" id="WP_212021301.1">
    <property type="nucleotide sequence ID" value="NZ_JAAFYZ010000322.1"/>
</dbReference>
<feature type="compositionally biased region" description="Pro residues" evidence="3">
    <location>
        <begin position="36"/>
        <end position="48"/>
    </location>
</feature>
<dbReference type="Gene3D" id="3.30.70.1230">
    <property type="entry name" value="Nucleotide cyclase"/>
    <property type="match status" value="1"/>
</dbReference>
<dbReference type="InterPro" id="IPR011990">
    <property type="entry name" value="TPR-like_helical_dom_sf"/>
</dbReference>
<feature type="domain" description="Guanylate cyclase" evidence="4">
    <location>
        <begin position="65"/>
        <end position="195"/>
    </location>
</feature>
<gene>
    <name evidence="5" type="ORF">KGQ19_45410</name>
</gene>
<protein>
    <submittedName>
        <fullName evidence="5">AAA family ATPase</fullName>
    </submittedName>
</protein>
<dbReference type="Proteomes" id="UP000730482">
    <property type="component" value="Unassembled WGS sequence"/>
</dbReference>
<evidence type="ECO:0000313" key="6">
    <source>
        <dbReference type="Proteomes" id="UP000730482"/>
    </source>
</evidence>
<dbReference type="EMBL" id="JAAFYZ010000322">
    <property type="protein sequence ID" value="MBS2554116.1"/>
    <property type="molecule type" value="Genomic_DNA"/>
</dbReference>
<proteinExistence type="predicted"/>
<feature type="region of interest" description="Disordered" evidence="3">
    <location>
        <begin position="549"/>
        <end position="570"/>
    </location>
</feature>
<keyword evidence="1" id="KW-0547">Nucleotide-binding</keyword>
<dbReference type="SMART" id="SM00044">
    <property type="entry name" value="CYCc"/>
    <property type="match status" value="1"/>
</dbReference>
<organism evidence="5 6">
    <name type="scientific">Catenulispora pinistramenti</name>
    <dbReference type="NCBI Taxonomy" id="2705254"/>
    <lineage>
        <taxon>Bacteria</taxon>
        <taxon>Bacillati</taxon>
        <taxon>Actinomycetota</taxon>
        <taxon>Actinomycetes</taxon>
        <taxon>Catenulisporales</taxon>
        <taxon>Catenulisporaceae</taxon>
        <taxon>Catenulispora</taxon>
    </lineage>
</organism>
<dbReference type="InterPro" id="IPR029787">
    <property type="entry name" value="Nucleotide_cyclase"/>
</dbReference>
<dbReference type="Pfam" id="PF00211">
    <property type="entry name" value="Guanylate_cyc"/>
    <property type="match status" value="1"/>
</dbReference>
<dbReference type="Gene3D" id="1.25.40.10">
    <property type="entry name" value="Tetratricopeptide repeat domain"/>
    <property type="match status" value="1"/>
</dbReference>
<dbReference type="PANTHER" id="PTHR16305:SF28">
    <property type="entry name" value="GUANYLATE CYCLASE DOMAIN-CONTAINING PROTEIN"/>
    <property type="match status" value="1"/>
</dbReference>
<dbReference type="InterPro" id="IPR041664">
    <property type="entry name" value="AAA_16"/>
</dbReference>
<evidence type="ECO:0000256" key="3">
    <source>
        <dbReference type="SAM" id="MobiDB-lite"/>
    </source>
</evidence>
<dbReference type="InterPro" id="IPR027417">
    <property type="entry name" value="P-loop_NTPase"/>
</dbReference>
<evidence type="ECO:0000259" key="4">
    <source>
        <dbReference type="PROSITE" id="PS50125"/>
    </source>
</evidence>
<accession>A0ABS5L703</accession>
<name>A0ABS5L703_9ACTN</name>
<dbReference type="SUPFAM" id="SSF52540">
    <property type="entry name" value="P-loop containing nucleoside triphosphate hydrolases"/>
    <property type="match status" value="1"/>
</dbReference>
<sequence>MHCAACSETLPDSARFCLYCGTPCVADATTAAIPTPAPPRVAAPPSRIPAPATGTAPAEERRPVTVLFCDLVGSTALSGRLDPETLRSVVLRYFAAVREPIESRGGTVEKFIGDAVMAVFGIPDLHEDDGLRAVAAALEVPEVLDRLNEELHSALGVRLAVRIGIATGEAVVGTDSEERQVLVSGEVANVAARLEQNAAPGEILIDAETRRAVSAAVVAQDAGPMSLRGKSAPVRAYRLSALRGDDPGLLRRFDLPFVGREEQFAALDAALRDAAERGRVRVLTLAAEAGLGKTRLLREWLERDRSRQAHAGVGRCRPHAQSGTLTALAEAVSALLDNVHAEPRTSWPAAVTDALALLDVGMLRDGTPTPSVEDTCASLTVVLRHLAADEPLILVLDDFHWSRPALRATVERLSALAADFPLLLICAGRPELLEGEAGWPDPHRDNLSLPPLPRADCARLAEAYAERESGMPQRFPARVLDRAEGNPLLLEQLLAVADPANLDGADGLPSTIQALLGVRIDALGTAERAALSLAAVLGREFTASQVAGLARSGPEGGPGGDLHPEPEDADATSPALRELAQHRMIEAATGGDFRFSSGLVQEVSYQRTAKRVRAERHERTAGLLVASQATDHEVGTHLELAHRYRSELGLADGRTELLRSRAMTTLAAAGSRALARADLGWAEPLLRRATALSEPADEQRPRVLWQLAEVLVAGGNLDEGRALLAEVAADPAAANLVRAHARLALAVHGADADPVGTARVAEEVSSAFTTAGDELGQARSRLRVAQARQTLGRHGEAEQLLLSAADHAVRADAEPERAAILGALGVSLCAGPTPVAEAVARCRELLARHGVRRIVQITLNCPLAVLLALDGRPVEAGACLDAADQEARAAGYAETAVFLPFFRATIASLSGRPQEAETLLRLAERAAERLGGSNAAGQFRRARARVLVDSGDVDAARALLLKQDAREPVEAVDTLPLEDAVDVRGLLARVLVDSAPGRALELARRAVSDAGPTDSPVLKATAALDLARCAQATGRGPEAERAARSALDLFAAKGHRPGVRCAQQLLDQIGHRPADAVVSAGRLTR</sequence>
<evidence type="ECO:0000256" key="1">
    <source>
        <dbReference type="ARBA" id="ARBA00022741"/>
    </source>
</evidence>
<comment type="caution">
    <text evidence="5">The sequence shown here is derived from an EMBL/GenBank/DDBJ whole genome shotgun (WGS) entry which is preliminary data.</text>
</comment>
<keyword evidence="2" id="KW-0067">ATP-binding</keyword>
<evidence type="ECO:0000313" key="5">
    <source>
        <dbReference type="EMBL" id="MBS2554116.1"/>
    </source>
</evidence>
<evidence type="ECO:0000256" key="2">
    <source>
        <dbReference type="ARBA" id="ARBA00022840"/>
    </source>
</evidence>
<dbReference type="Gene3D" id="3.40.50.300">
    <property type="entry name" value="P-loop containing nucleotide triphosphate hydrolases"/>
    <property type="match status" value="1"/>
</dbReference>
<dbReference type="SUPFAM" id="SSF55073">
    <property type="entry name" value="Nucleotide cyclase"/>
    <property type="match status" value="1"/>
</dbReference>
<reference evidence="5 6" key="1">
    <citation type="submission" date="2020-02" db="EMBL/GenBank/DDBJ databases">
        <title>Acidophilic actinobacteria isolated from forest soil.</title>
        <authorList>
            <person name="Golinska P."/>
        </authorList>
    </citation>
    <scope>NUCLEOTIDE SEQUENCE [LARGE SCALE GENOMIC DNA]</scope>
    <source>
        <strain evidence="5 6">NL8</strain>
    </source>
</reference>
<dbReference type="InterPro" id="IPR001054">
    <property type="entry name" value="A/G_cyclase"/>
</dbReference>
<dbReference type="PANTHER" id="PTHR16305">
    <property type="entry name" value="TESTICULAR SOLUBLE ADENYLYL CYCLASE"/>
    <property type="match status" value="1"/>
</dbReference>
<feature type="region of interest" description="Disordered" evidence="3">
    <location>
        <begin position="36"/>
        <end position="58"/>
    </location>
</feature>